<feature type="binding site" evidence="2">
    <location>
        <position position="1029"/>
    </location>
    <ligand>
        <name>Zn(2+)</name>
        <dbReference type="ChEBI" id="CHEBI:29105"/>
        <note>catalytic</note>
    </ligand>
</feature>
<evidence type="ECO:0000313" key="4">
    <source>
        <dbReference type="EMBL" id="KAK0170836.1"/>
    </source>
</evidence>
<proteinExistence type="predicted"/>
<accession>A0AA39FK08</accession>
<dbReference type="PROSITE" id="PS50215">
    <property type="entry name" value="ADAM_MEPRO"/>
    <property type="match status" value="1"/>
</dbReference>
<evidence type="ECO:0000256" key="2">
    <source>
        <dbReference type="PROSITE-ProRule" id="PRU00276"/>
    </source>
</evidence>
<dbReference type="Pfam" id="PF01421">
    <property type="entry name" value="Reprolysin"/>
    <property type="match status" value="1"/>
</dbReference>
<dbReference type="GO" id="GO:0004222">
    <property type="term" value="F:metalloendopeptidase activity"/>
    <property type="evidence" value="ECO:0007669"/>
    <property type="project" value="InterPro"/>
</dbReference>
<dbReference type="GO" id="GO:0046872">
    <property type="term" value="F:metal ion binding"/>
    <property type="evidence" value="ECO:0007669"/>
    <property type="project" value="UniProtKB-KW"/>
</dbReference>
<feature type="active site" evidence="2">
    <location>
        <position position="1020"/>
    </location>
</feature>
<dbReference type="GO" id="GO:0006508">
    <property type="term" value="P:proteolysis"/>
    <property type="evidence" value="ECO:0007669"/>
    <property type="project" value="InterPro"/>
</dbReference>
<evidence type="ECO:0000256" key="1">
    <source>
        <dbReference type="ARBA" id="ARBA00023049"/>
    </source>
</evidence>
<feature type="domain" description="Peptidase M12B" evidence="3">
    <location>
        <begin position="929"/>
        <end position="1084"/>
    </location>
</feature>
<comment type="caution">
    <text evidence="4">The sequence shown here is derived from an EMBL/GenBank/DDBJ whole genome shotgun (WGS) entry which is preliminary data.</text>
</comment>
<sequence length="1301" mass="151495">MKDVGDFITYHDVEKSSAVVYFEKTGTLHGVIGTKYYIDDLPIELLYKCHKVDNTYVKKRSEHLHNVHKFPKPSSEIIKLFADCNLPSVFLRKFNSLNKLKKQDSCSSTTSDLSSSGTSQTDTIDENYYVETLVFIGHDIMDLFYRIDLSIDRHFAKHNSPFVQDSFDLIFLMTSRKIEHNGEAIGLTFSGKDIYHMRQRGKTYDPVPISVMKFERDYDNYCSAAHEIGHSFEIKHDPIKSGKRIGGNQCYGMMQQRNPYCLECLKWSKESVEDLKKYMRENRNRCFLLNYPRSLYPNKARKFVTSTRQCQCYGFDSYELMGGDDVLETPVRDCNSPLLCMKNNHCRTYRKETILPLDGTTCGEKKTKQYLANENLPVWTATEYRDKLDTNYQNKLNIMDDVGDFIMYQDVEQSSAVHGVIGTNYVIDDLPIELLDTCHNVGGSYVQKRKTGFHSDYNYPDVSSDIIKSFVHPKPSPNNIMNTKPSTKIINGPHFKQSKVNTHDSCSPKHNVENYYMEILVFVSYDVTELFKIDFLDEYLLEMVADYIILFNAVDMVLAKLQKHGVNININLAGIIIENSIYDKRLETKPYRSVPITIMQYKTDYADYSTAAHEIAHALTISHDPDNIGCTNGVQCYGIMQWTNSYCFECINWSQESVDEFKIFMRENRNRCFLLNYPRSLYPIKPEKFLSPCRQCHCYGFASYGPCSSEIPELGCMSPLPCMNTSYVQPIQEDTILPLDDRIKRSFTDTLPQTLEAMIIDQRFNYIHLKWNRVDSYLANENLPVWTASEYRDKLDTTEKNELNVMKNIGRFVMYQDVQSSSSVVYFEETGTLRGVIDTRYHIDDLPINLLHKCHVVGEKYVKMHKIRCHRYQSHRRVSMEILKKFSNCDLSNYFIHLNTQISKPSVVPNKEFFKEYRDTLFDYPNLKYDEKNIIIDISDEEDIKTHFDKYRSPFGPDSFDLLFLLTSRTLRHGHFIDGLTFHGMDMYESRDSRRPYDAIPVIIMSYKKYYDYYYTAAHEIAHSLEVNHDSEYSGIYENGYQCYGIMQTVNSYCLSCIEWSSTSVEYFKQYLQENRNRCFLLNYPRSLYPEKPKKYLSACRQCHCYGYSVYQNGIALSSSSDNVDDECSLFVPEYACYHRLPCLNSTGFSIRFDATLLPLDGTPCGENKLAGKWQYVASVSEFPEKVRCGQIFLKKILPEILGGFRFSFHGLEKKNLTIQARVIENSFELRFRRVQGYSPMISMAIVSCDINNEFALEFPSRKMYFIFSRTNSVSPKFFHRYENLAIERNLKLQIMNNTDC</sequence>
<keyword evidence="1" id="KW-0378">Hydrolase</keyword>
<gene>
    <name evidence="4" type="ORF">PV328_008633</name>
</gene>
<comment type="caution">
    <text evidence="2">Lacks conserved residue(s) required for the propagation of feature annotation.</text>
</comment>
<dbReference type="EMBL" id="JAQQBS010000003">
    <property type="protein sequence ID" value="KAK0170836.1"/>
    <property type="molecule type" value="Genomic_DNA"/>
</dbReference>
<keyword evidence="5" id="KW-1185">Reference proteome</keyword>
<reference evidence="4" key="1">
    <citation type="journal article" date="2023" name="bioRxiv">
        <title>Scaffold-level genome assemblies of two parasitoid biocontrol wasps reveal the parthenogenesis mechanism and an associated novel virus.</title>
        <authorList>
            <person name="Inwood S."/>
            <person name="Skelly J."/>
            <person name="Guhlin J."/>
            <person name="Harrop T."/>
            <person name="Goldson S."/>
            <person name="Dearden P."/>
        </authorList>
    </citation>
    <scope>NUCLEOTIDE SEQUENCE</scope>
    <source>
        <strain evidence="4">Irish</strain>
        <tissue evidence="4">Whole body</tissue>
    </source>
</reference>
<keyword evidence="2" id="KW-0862">Zinc</keyword>
<reference evidence="4" key="2">
    <citation type="submission" date="2023-03" db="EMBL/GenBank/DDBJ databases">
        <authorList>
            <person name="Inwood S.N."/>
            <person name="Skelly J.G."/>
            <person name="Guhlin J."/>
            <person name="Harrop T.W.R."/>
            <person name="Goldson S.G."/>
            <person name="Dearden P.K."/>
        </authorList>
    </citation>
    <scope>NUCLEOTIDE SEQUENCE</scope>
    <source>
        <strain evidence="4">Irish</strain>
        <tissue evidence="4">Whole body</tissue>
    </source>
</reference>
<feature type="binding site" evidence="2">
    <location>
        <position position="1023"/>
    </location>
    <ligand>
        <name>Zn(2+)</name>
        <dbReference type="ChEBI" id="CHEBI:29105"/>
        <note>catalytic</note>
    </ligand>
</feature>
<evidence type="ECO:0000259" key="3">
    <source>
        <dbReference type="PROSITE" id="PS50215"/>
    </source>
</evidence>
<protein>
    <recommendedName>
        <fullName evidence="3">Peptidase M12B domain-containing protein</fullName>
    </recommendedName>
</protein>
<keyword evidence="2" id="KW-0479">Metal-binding</keyword>
<dbReference type="Gene3D" id="3.40.390.10">
    <property type="entry name" value="Collagenase (Catalytic Domain)"/>
    <property type="match status" value="3"/>
</dbReference>
<keyword evidence="1" id="KW-0645">Protease</keyword>
<dbReference type="Proteomes" id="UP001168990">
    <property type="component" value="Unassembled WGS sequence"/>
</dbReference>
<dbReference type="InterPro" id="IPR012674">
    <property type="entry name" value="Calycin"/>
</dbReference>
<dbReference type="PANTHER" id="PTHR11905">
    <property type="entry name" value="ADAM A DISINTEGRIN AND METALLOPROTEASE DOMAIN"/>
    <property type="match status" value="1"/>
</dbReference>
<dbReference type="SUPFAM" id="SSF55486">
    <property type="entry name" value="Metalloproteases ('zincins'), catalytic domain"/>
    <property type="match status" value="3"/>
</dbReference>
<name>A0AA39FK08_9HYME</name>
<dbReference type="SUPFAM" id="SSF50814">
    <property type="entry name" value="Lipocalins"/>
    <property type="match status" value="1"/>
</dbReference>
<feature type="binding site" evidence="2">
    <location>
        <position position="1019"/>
    </location>
    <ligand>
        <name>Zn(2+)</name>
        <dbReference type="ChEBI" id="CHEBI:29105"/>
        <note>catalytic</note>
    </ligand>
</feature>
<dbReference type="InterPro" id="IPR001590">
    <property type="entry name" value="Peptidase_M12B"/>
</dbReference>
<dbReference type="PANTHER" id="PTHR11905:SF159">
    <property type="entry name" value="ADAM METALLOPROTEASE"/>
    <property type="match status" value="1"/>
</dbReference>
<organism evidence="4 5">
    <name type="scientific">Microctonus aethiopoides</name>
    <dbReference type="NCBI Taxonomy" id="144406"/>
    <lineage>
        <taxon>Eukaryota</taxon>
        <taxon>Metazoa</taxon>
        <taxon>Ecdysozoa</taxon>
        <taxon>Arthropoda</taxon>
        <taxon>Hexapoda</taxon>
        <taxon>Insecta</taxon>
        <taxon>Pterygota</taxon>
        <taxon>Neoptera</taxon>
        <taxon>Endopterygota</taxon>
        <taxon>Hymenoptera</taxon>
        <taxon>Apocrita</taxon>
        <taxon>Ichneumonoidea</taxon>
        <taxon>Braconidae</taxon>
        <taxon>Euphorinae</taxon>
        <taxon>Microctonus</taxon>
    </lineage>
</organism>
<evidence type="ECO:0000313" key="5">
    <source>
        <dbReference type="Proteomes" id="UP001168990"/>
    </source>
</evidence>
<dbReference type="InterPro" id="IPR024079">
    <property type="entry name" value="MetalloPept_cat_dom_sf"/>
</dbReference>
<keyword evidence="1" id="KW-0482">Metalloprotease</keyword>